<keyword evidence="1" id="KW-0812">Transmembrane</keyword>
<keyword evidence="1" id="KW-1133">Transmembrane helix</keyword>
<dbReference type="InParanoid" id="A0A0C2WLN6"/>
<feature type="transmembrane region" description="Helical" evidence="1">
    <location>
        <begin position="66"/>
        <end position="89"/>
    </location>
</feature>
<organism evidence="2 3">
    <name type="scientific">Amanita muscaria (strain Koide BX008)</name>
    <dbReference type="NCBI Taxonomy" id="946122"/>
    <lineage>
        <taxon>Eukaryota</taxon>
        <taxon>Fungi</taxon>
        <taxon>Dikarya</taxon>
        <taxon>Basidiomycota</taxon>
        <taxon>Agaricomycotina</taxon>
        <taxon>Agaricomycetes</taxon>
        <taxon>Agaricomycetidae</taxon>
        <taxon>Agaricales</taxon>
        <taxon>Pluteineae</taxon>
        <taxon>Amanitaceae</taxon>
        <taxon>Amanita</taxon>
    </lineage>
</organism>
<keyword evidence="1" id="KW-0472">Membrane</keyword>
<proteinExistence type="predicted"/>
<name>A0A0C2WLN6_AMAMK</name>
<evidence type="ECO:0000313" key="2">
    <source>
        <dbReference type="EMBL" id="KIL57093.1"/>
    </source>
</evidence>
<evidence type="ECO:0000256" key="1">
    <source>
        <dbReference type="SAM" id="Phobius"/>
    </source>
</evidence>
<accession>A0A0C2WLN6</accession>
<dbReference type="EMBL" id="KN818383">
    <property type="protein sequence ID" value="KIL57093.1"/>
    <property type="molecule type" value="Genomic_DNA"/>
</dbReference>
<sequence>MPEGCAFRIPKRYAICQFTSPLAFAHHRQTSLVLKVAGLLFWLHLRSSLALLLAGSSRRMIPFHRLWPSFTIIIIGLEVGGLPHALLWFHL</sequence>
<protein>
    <submittedName>
        <fullName evidence="2">Uncharacterized protein</fullName>
    </submittedName>
</protein>
<evidence type="ECO:0000313" key="3">
    <source>
        <dbReference type="Proteomes" id="UP000054549"/>
    </source>
</evidence>
<dbReference type="HOGENOM" id="CLU_2426545_0_0_1"/>
<dbReference type="AlphaFoldDB" id="A0A0C2WLN6"/>
<dbReference type="Proteomes" id="UP000054549">
    <property type="component" value="Unassembled WGS sequence"/>
</dbReference>
<keyword evidence="3" id="KW-1185">Reference proteome</keyword>
<gene>
    <name evidence="2" type="ORF">M378DRAFT_421571</name>
</gene>
<reference evidence="2 3" key="1">
    <citation type="submission" date="2014-04" db="EMBL/GenBank/DDBJ databases">
        <title>Evolutionary Origins and Diversification of the Mycorrhizal Mutualists.</title>
        <authorList>
            <consortium name="DOE Joint Genome Institute"/>
            <consortium name="Mycorrhizal Genomics Consortium"/>
            <person name="Kohler A."/>
            <person name="Kuo A."/>
            <person name="Nagy L.G."/>
            <person name="Floudas D."/>
            <person name="Copeland A."/>
            <person name="Barry K.W."/>
            <person name="Cichocki N."/>
            <person name="Veneault-Fourrey C."/>
            <person name="LaButti K."/>
            <person name="Lindquist E.A."/>
            <person name="Lipzen A."/>
            <person name="Lundell T."/>
            <person name="Morin E."/>
            <person name="Murat C."/>
            <person name="Riley R."/>
            <person name="Ohm R."/>
            <person name="Sun H."/>
            <person name="Tunlid A."/>
            <person name="Henrissat B."/>
            <person name="Grigoriev I.V."/>
            <person name="Hibbett D.S."/>
            <person name="Martin F."/>
        </authorList>
    </citation>
    <scope>NUCLEOTIDE SEQUENCE [LARGE SCALE GENOMIC DNA]</scope>
    <source>
        <strain evidence="2 3">Koide BX008</strain>
    </source>
</reference>